<dbReference type="AlphaFoldDB" id="A0A199UUU8"/>
<accession>A0A199UUU8</accession>
<evidence type="ECO:0000313" key="1">
    <source>
        <dbReference type="EMBL" id="OAY68416.1"/>
    </source>
</evidence>
<dbReference type="EMBL" id="LSRQ01004940">
    <property type="protein sequence ID" value="OAY68416.1"/>
    <property type="molecule type" value="Genomic_DNA"/>
</dbReference>
<feature type="non-terminal residue" evidence="1">
    <location>
        <position position="60"/>
    </location>
</feature>
<name>A0A199UUU8_ANACO</name>
<dbReference type="Proteomes" id="UP000092600">
    <property type="component" value="Unassembled WGS sequence"/>
</dbReference>
<organism evidence="1 2">
    <name type="scientific">Ananas comosus</name>
    <name type="common">Pineapple</name>
    <name type="synonym">Ananas ananas</name>
    <dbReference type="NCBI Taxonomy" id="4615"/>
    <lineage>
        <taxon>Eukaryota</taxon>
        <taxon>Viridiplantae</taxon>
        <taxon>Streptophyta</taxon>
        <taxon>Embryophyta</taxon>
        <taxon>Tracheophyta</taxon>
        <taxon>Spermatophyta</taxon>
        <taxon>Magnoliopsida</taxon>
        <taxon>Liliopsida</taxon>
        <taxon>Poales</taxon>
        <taxon>Bromeliaceae</taxon>
        <taxon>Bromelioideae</taxon>
        <taxon>Ananas</taxon>
    </lineage>
</organism>
<protein>
    <submittedName>
        <fullName evidence="1">Uncharacterized protein</fullName>
    </submittedName>
</protein>
<reference evidence="1 2" key="1">
    <citation type="journal article" date="2016" name="DNA Res.">
        <title>The draft genome of MD-2 pineapple using hybrid error correction of long reads.</title>
        <authorList>
            <person name="Redwan R.M."/>
            <person name="Saidin A."/>
            <person name="Kumar S.V."/>
        </authorList>
    </citation>
    <scope>NUCLEOTIDE SEQUENCE [LARGE SCALE GENOMIC DNA]</scope>
    <source>
        <strain evidence="2">cv. MD2</strain>
        <tissue evidence="1">Leaf</tissue>
    </source>
</reference>
<proteinExistence type="predicted"/>
<evidence type="ECO:0000313" key="2">
    <source>
        <dbReference type="Proteomes" id="UP000092600"/>
    </source>
</evidence>
<gene>
    <name evidence="1" type="ORF">ACMD2_25468</name>
</gene>
<sequence length="60" mass="6603">MAKEHNPSPKTLHLESKRKRIAWIISVAVSAPSSTFLELGKANHILSHNNNFAAVTPIPM</sequence>
<comment type="caution">
    <text evidence="1">The sequence shown here is derived from an EMBL/GenBank/DDBJ whole genome shotgun (WGS) entry which is preliminary data.</text>
</comment>